<dbReference type="RefSeq" id="WP_108137878.1">
    <property type="nucleotide sequence ID" value="NZ_QAXS01000002.1"/>
</dbReference>
<evidence type="ECO:0000313" key="7">
    <source>
        <dbReference type="Proteomes" id="UP000295176"/>
    </source>
</evidence>
<evidence type="ECO:0000259" key="3">
    <source>
        <dbReference type="Pfam" id="PF00462"/>
    </source>
</evidence>
<dbReference type="AlphaFoldDB" id="A0A2T5RRC3"/>
<comment type="caution">
    <text evidence="4">The sequence shown here is derived from an EMBL/GenBank/DDBJ whole genome shotgun (WGS) entry which is preliminary data.</text>
</comment>
<dbReference type="EMBL" id="SNXX01000018">
    <property type="protein sequence ID" value="TDP91254.1"/>
    <property type="molecule type" value="Genomic_DNA"/>
</dbReference>
<evidence type="ECO:0000256" key="2">
    <source>
        <dbReference type="ARBA" id="ARBA00023284"/>
    </source>
</evidence>
<dbReference type="InterPro" id="IPR002109">
    <property type="entry name" value="Glutaredoxin"/>
</dbReference>
<dbReference type="PRINTS" id="PR00160">
    <property type="entry name" value="GLUTAREDOXIN"/>
</dbReference>
<dbReference type="Pfam" id="PF00462">
    <property type="entry name" value="Glutaredoxin"/>
    <property type="match status" value="1"/>
</dbReference>
<dbReference type="Proteomes" id="UP000295176">
    <property type="component" value="Unassembled WGS sequence"/>
</dbReference>
<dbReference type="InterPro" id="IPR036249">
    <property type="entry name" value="Thioredoxin-like_sf"/>
</dbReference>
<evidence type="ECO:0000313" key="4">
    <source>
        <dbReference type="EMBL" id="PTW02700.1"/>
    </source>
</evidence>
<proteinExistence type="predicted"/>
<gene>
    <name evidence="5" type="ORF">C7957_11853</name>
    <name evidence="4" type="ORF">C8C76_10219</name>
</gene>
<dbReference type="CDD" id="cd00570">
    <property type="entry name" value="GST_N_family"/>
    <property type="match status" value="1"/>
</dbReference>
<keyword evidence="1" id="KW-1015">Disulfide bond</keyword>
<dbReference type="OrthoDB" id="9795531at2"/>
<dbReference type="Gene3D" id="3.40.30.10">
    <property type="entry name" value="Glutaredoxin"/>
    <property type="match status" value="1"/>
</dbReference>
<dbReference type="EMBL" id="QAXS01000002">
    <property type="protein sequence ID" value="PTW02700.1"/>
    <property type="molecule type" value="Genomic_DNA"/>
</dbReference>
<dbReference type="Proteomes" id="UP000244089">
    <property type="component" value="Unassembled WGS sequence"/>
</dbReference>
<dbReference type="SUPFAM" id="SSF52833">
    <property type="entry name" value="Thioredoxin-like"/>
    <property type="match status" value="1"/>
</dbReference>
<reference evidence="4 6" key="1">
    <citation type="submission" date="2018-04" db="EMBL/GenBank/DDBJ databases">
        <title>Subsurface microbial communities from deep shales in Ohio and West Virginia, USA.</title>
        <authorList>
            <person name="Wrighton K."/>
        </authorList>
    </citation>
    <scope>NUCLEOTIDE SEQUENCE [LARGE SCALE GENOMIC DNA]</scope>
    <source>
        <strain evidence="5 7">MSL 7</strain>
        <strain evidence="4 6">WC1</strain>
    </source>
</reference>
<organism evidence="4 6">
    <name type="scientific">Halanaerobium saccharolyticum</name>
    <dbReference type="NCBI Taxonomy" id="43595"/>
    <lineage>
        <taxon>Bacteria</taxon>
        <taxon>Bacillati</taxon>
        <taxon>Bacillota</taxon>
        <taxon>Clostridia</taxon>
        <taxon>Halanaerobiales</taxon>
        <taxon>Halanaerobiaceae</taxon>
        <taxon>Halanaerobium</taxon>
    </lineage>
</organism>
<dbReference type="InterPro" id="IPR014025">
    <property type="entry name" value="Glutaredoxin_subgr"/>
</dbReference>
<evidence type="ECO:0000256" key="1">
    <source>
        <dbReference type="ARBA" id="ARBA00023157"/>
    </source>
</evidence>
<evidence type="ECO:0000313" key="5">
    <source>
        <dbReference type="EMBL" id="TDP91254.1"/>
    </source>
</evidence>
<dbReference type="InterPro" id="IPR011767">
    <property type="entry name" value="GLR_AS"/>
</dbReference>
<dbReference type="PROSITE" id="PS00195">
    <property type="entry name" value="GLUTAREDOXIN_1"/>
    <property type="match status" value="1"/>
</dbReference>
<evidence type="ECO:0000313" key="6">
    <source>
        <dbReference type="Proteomes" id="UP000244089"/>
    </source>
</evidence>
<dbReference type="PROSITE" id="PS51354">
    <property type="entry name" value="GLUTAREDOXIN_2"/>
    <property type="match status" value="1"/>
</dbReference>
<name>A0A2T5RRC3_9FIRM</name>
<keyword evidence="2" id="KW-0676">Redox-active center</keyword>
<feature type="domain" description="Glutaredoxin" evidence="3">
    <location>
        <begin position="5"/>
        <end position="62"/>
    </location>
</feature>
<accession>A0A2T5RRC3</accession>
<protein>
    <submittedName>
        <fullName evidence="4">Glutaredoxin</fullName>
    </submittedName>
</protein>
<sequence>MYDLVLYYYPTCPYCRKVTKFIDRNDLDQIELKNINQDQKAESELIKVGGKRQVPCLFIDDEPLYESDDIISWLKSNLVED</sequence>